<dbReference type="Gene3D" id="2.170.120.12">
    <property type="entry name" value="DNA-directed RNA polymerase, insert domain"/>
    <property type="match status" value="1"/>
</dbReference>
<keyword evidence="3" id="KW-1133">Transmembrane helix</keyword>
<evidence type="ECO:0000313" key="5">
    <source>
        <dbReference type="EMBL" id="TYG78152.1"/>
    </source>
</evidence>
<gene>
    <name evidence="5" type="ORF">ES288_D02G035200v1</name>
</gene>
<protein>
    <recommendedName>
        <fullName evidence="4">DNA-directed RNA polymerase RpoA/D/Rpb3-type domain-containing protein</fullName>
    </recommendedName>
</protein>
<organism evidence="5 6">
    <name type="scientific">Gossypium darwinii</name>
    <name type="common">Darwin's cotton</name>
    <name type="synonym">Gossypium barbadense var. darwinii</name>
    <dbReference type="NCBI Taxonomy" id="34276"/>
    <lineage>
        <taxon>Eukaryota</taxon>
        <taxon>Viridiplantae</taxon>
        <taxon>Streptophyta</taxon>
        <taxon>Embryophyta</taxon>
        <taxon>Tracheophyta</taxon>
        <taxon>Spermatophyta</taxon>
        <taxon>Magnoliopsida</taxon>
        <taxon>eudicotyledons</taxon>
        <taxon>Gunneridae</taxon>
        <taxon>Pentapetalae</taxon>
        <taxon>rosids</taxon>
        <taxon>malvids</taxon>
        <taxon>Malvales</taxon>
        <taxon>Malvaceae</taxon>
        <taxon>Malvoideae</taxon>
        <taxon>Gossypium</taxon>
    </lineage>
</organism>
<evidence type="ECO:0000259" key="4">
    <source>
        <dbReference type="Pfam" id="PF01193"/>
    </source>
</evidence>
<dbReference type="Proteomes" id="UP000323506">
    <property type="component" value="Chromosome D02"/>
</dbReference>
<name>A0A5D2DBV8_GOSDA</name>
<reference evidence="5 6" key="1">
    <citation type="submission" date="2019-06" db="EMBL/GenBank/DDBJ databases">
        <title>WGS assembly of Gossypium darwinii.</title>
        <authorList>
            <person name="Chen Z.J."/>
            <person name="Sreedasyam A."/>
            <person name="Ando A."/>
            <person name="Song Q."/>
            <person name="De L."/>
            <person name="Hulse-Kemp A."/>
            <person name="Ding M."/>
            <person name="Ye W."/>
            <person name="Kirkbride R."/>
            <person name="Jenkins J."/>
            <person name="Plott C."/>
            <person name="Lovell J."/>
            <person name="Lin Y.-M."/>
            <person name="Vaughn R."/>
            <person name="Liu B."/>
            <person name="Li W."/>
            <person name="Simpson S."/>
            <person name="Scheffler B."/>
            <person name="Saski C."/>
            <person name="Grover C."/>
            <person name="Hu G."/>
            <person name="Conover J."/>
            <person name="Carlson J."/>
            <person name="Shu S."/>
            <person name="Boston L."/>
            <person name="Williams M."/>
            <person name="Peterson D."/>
            <person name="Mcgee K."/>
            <person name="Jones D."/>
            <person name="Wendel J."/>
            <person name="Stelly D."/>
            <person name="Grimwood J."/>
            <person name="Schmutz J."/>
        </authorList>
    </citation>
    <scope>NUCLEOTIDE SEQUENCE [LARGE SCALE GENOMIC DNA]</scope>
    <source>
        <strain evidence="5">1808015.09</strain>
    </source>
</reference>
<dbReference type="GO" id="GO:0005665">
    <property type="term" value="C:RNA polymerase II, core complex"/>
    <property type="evidence" value="ECO:0007669"/>
    <property type="project" value="TreeGrafter"/>
</dbReference>
<dbReference type="Gene3D" id="3.30.1360.10">
    <property type="entry name" value="RNA polymerase, RBP11-like subunit"/>
    <property type="match status" value="1"/>
</dbReference>
<dbReference type="InterPro" id="IPR011263">
    <property type="entry name" value="DNA-dir_RNA_pol_RpoA/D/Rpb3"/>
</dbReference>
<keyword evidence="2" id="KW-0804">Transcription</keyword>
<feature type="transmembrane region" description="Helical" evidence="3">
    <location>
        <begin position="148"/>
        <end position="170"/>
    </location>
</feature>
<dbReference type="InterPro" id="IPR036603">
    <property type="entry name" value="RBP11-like"/>
</dbReference>
<dbReference type="InterPro" id="IPR036643">
    <property type="entry name" value="RNApol_insert_sf"/>
</dbReference>
<dbReference type="EMBL" id="CM017702">
    <property type="protein sequence ID" value="TYG78152.1"/>
    <property type="molecule type" value="Genomic_DNA"/>
</dbReference>
<keyword evidence="6" id="KW-1185">Reference proteome</keyword>
<dbReference type="SUPFAM" id="SSF56553">
    <property type="entry name" value="Insert subdomain of RNA polymerase alpha subunit"/>
    <property type="match status" value="1"/>
</dbReference>
<dbReference type="InterPro" id="IPR050518">
    <property type="entry name" value="Rpo3/RPB3_RNA_Pol_subunit"/>
</dbReference>
<evidence type="ECO:0000256" key="2">
    <source>
        <dbReference type="ARBA" id="ARBA00023163"/>
    </source>
</evidence>
<dbReference type="GO" id="GO:0003899">
    <property type="term" value="F:DNA-directed RNA polymerase activity"/>
    <property type="evidence" value="ECO:0007669"/>
    <property type="project" value="InterPro"/>
</dbReference>
<sequence length="175" mass="20210">MIEEEEEEEEEKKWRRRENGRSFILAIPKGQNPRTQRQLCCHDTNASMANALHRVMIAEVPNIAIDLVKIEVNSSVVNDKFIAHRLDLIPLTSRRAMSMRFSCDCDTCNGDEQCEFYSVQFHLHAKCMSFISIGFIDSVGYGSSEQRYLGFKFVICHYLGLIVNVIHVIYKKMKS</sequence>
<dbReference type="SUPFAM" id="SSF55257">
    <property type="entry name" value="RBP11-like subunits of RNA polymerase"/>
    <property type="match status" value="1"/>
</dbReference>
<keyword evidence="3" id="KW-0472">Membrane</keyword>
<accession>A0A5D2DBV8</accession>
<dbReference type="AlphaFoldDB" id="A0A5D2DBV8"/>
<dbReference type="GO" id="GO:0046983">
    <property type="term" value="F:protein dimerization activity"/>
    <property type="evidence" value="ECO:0007669"/>
    <property type="project" value="InterPro"/>
</dbReference>
<dbReference type="PANTHER" id="PTHR11800">
    <property type="entry name" value="DNA-DIRECTED RNA POLYMERASE"/>
    <property type="match status" value="1"/>
</dbReference>
<dbReference type="Pfam" id="PF01193">
    <property type="entry name" value="RNA_pol_L"/>
    <property type="match status" value="1"/>
</dbReference>
<evidence type="ECO:0000256" key="3">
    <source>
        <dbReference type="SAM" id="Phobius"/>
    </source>
</evidence>
<feature type="domain" description="DNA-directed RNA polymerase RpoA/D/Rpb3-type" evidence="4">
    <location>
        <begin position="43"/>
        <end position="82"/>
    </location>
</feature>
<dbReference type="GO" id="GO:0006366">
    <property type="term" value="P:transcription by RNA polymerase II"/>
    <property type="evidence" value="ECO:0007669"/>
    <property type="project" value="TreeGrafter"/>
</dbReference>
<evidence type="ECO:0000256" key="1">
    <source>
        <dbReference type="ARBA" id="ARBA00022478"/>
    </source>
</evidence>
<proteinExistence type="predicted"/>
<evidence type="ECO:0000313" key="6">
    <source>
        <dbReference type="Proteomes" id="UP000323506"/>
    </source>
</evidence>
<dbReference type="PANTHER" id="PTHR11800:SF2">
    <property type="entry name" value="DNA-DIRECTED RNA POLYMERASE II SUBUNIT RPB3"/>
    <property type="match status" value="1"/>
</dbReference>
<keyword evidence="3" id="KW-0812">Transmembrane</keyword>
<keyword evidence="1" id="KW-0240">DNA-directed RNA polymerase</keyword>